<dbReference type="AlphaFoldDB" id="A0A133UNN7"/>
<gene>
    <name evidence="2" type="ORF">AKJ65_00305</name>
</gene>
<reference evidence="2 3" key="1">
    <citation type="journal article" date="2016" name="Sci. Rep.">
        <title>Metabolic traits of an uncultured archaeal lineage -MSBL1- from brine pools of the Red Sea.</title>
        <authorList>
            <person name="Mwirichia R."/>
            <person name="Alam I."/>
            <person name="Rashid M."/>
            <person name="Vinu M."/>
            <person name="Ba-Alawi W."/>
            <person name="Anthony Kamau A."/>
            <person name="Kamanda Ngugi D."/>
            <person name="Goker M."/>
            <person name="Klenk H.P."/>
            <person name="Bajic V."/>
            <person name="Stingl U."/>
        </authorList>
    </citation>
    <scope>NUCLEOTIDE SEQUENCE [LARGE SCALE GENOMIC DNA]</scope>
    <source>
        <strain evidence="2">SCGC-AAA259E19</strain>
    </source>
</reference>
<accession>A0A133UNN7</accession>
<feature type="compositionally biased region" description="Basic residues" evidence="1">
    <location>
        <begin position="60"/>
        <end position="71"/>
    </location>
</feature>
<sequence>MAVRSPPAVRTGGFPERHFKPPPSPQPPEIPGWENPGSCFSSRLARDLVREASALPPPRVRVKGKKRKHHHGALEKQDSELWINRPIWSPFSPSAMGAKYQLEPFQLPCEQREKFASDSSPFSLCRYRNGPCPWLEGVPEE</sequence>
<proteinExistence type="predicted"/>
<feature type="compositionally biased region" description="Pro residues" evidence="1">
    <location>
        <begin position="21"/>
        <end position="30"/>
    </location>
</feature>
<evidence type="ECO:0000256" key="1">
    <source>
        <dbReference type="SAM" id="MobiDB-lite"/>
    </source>
</evidence>
<comment type="caution">
    <text evidence="2">The sequence shown here is derived from an EMBL/GenBank/DDBJ whole genome shotgun (WGS) entry which is preliminary data.</text>
</comment>
<keyword evidence="3" id="KW-1185">Reference proteome</keyword>
<dbReference type="EMBL" id="LHXO01000002">
    <property type="protein sequence ID" value="KXA95848.1"/>
    <property type="molecule type" value="Genomic_DNA"/>
</dbReference>
<feature type="region of interest" description="Disordered" evidence="1">
    <location>
        <begin position="1"/>
        <end position="39"/>
    </location>
</feature>
<evidence type="ECO:0000313" key="3">
    <source>
        <dbReference type="Proteomes" id="UP000070284"/>
    </source>
</evidence>
<evidence type="ECO:0000313" key="2">
    <source>
        <dbReference type="EMBL" id="KXA95848.1"/>
    </source>
</evidence>
<feature type="region of interest" description="Disordered" evidence="1">
    <location>
        <begin position="51"/>
        <end position="76"/>
    </location>
</feature>
<dbReference type="Proteomes" id="UP000070284">
    <property type="component" value="Unassembled WGS sequence"/>
</dbReference>
<protein>
    <submittedName>
        <fullName evidence="2">Uncharacterized protein</fullName>
    </submittedName>
</protein>
<name>A0A133UNN7_9EURY</name>
<organism evidence="2 3">
    <name type="scientific">candidate division MSBL1 archaeon SCGC-AAA259E19</name>
    <dbReference type="NCBI Taxonomy" id="1698264"/>
    <lineage>
        <taxon>Archaea</taxon>
        <taxon>Methanobacteriati</taxon>
        <taxon>Methanobacteriota</taxon>
        <taxon>candidate division MSBL1</taxon>
    </lineage>
</organism>